<dbReference type="SMART" id="SM00200">
    <property type="entry name" value="SEA"/>
    <property type="match status" value="2"/>
</dbReference>
<dbReference type="InterPro" id="IPR036364">
    <property type="entry name" value="SEA_dom_sf"/>
</dbReference>
<dbReference type="EMBL" id="QXTE01000167">
    <property type="protein sequence ID" value="TFK03135.1"/>
    <property type="molecule type" value="Genomic_DNA"/>
</dbReference>
<evidence type="ECO:0000256" key="2">
    <source>
        <dbReference type="SAM" id="Phobius"/>
    </source>
</evidence>
<feature type="region of interest" description="Disordered" evidence="1">
    <location>
        <begin position="1309"/>
        <end position="1328"/>
    </location>
</feature>
<evidence type="ECO:0000313" key="5">
    <source>
        <dbReference type="Proteomes" id="UP000297703"/>
    </source>
</evidence>
<feature type="region of interest" description="Disordered" evidence="1">
    <location>
        <begin position="941"/>
        <end position="1029"/>
    </location>
</feature>
<feature type="region of interest" description="Disordered" evidence="1">
    <location>
        <begin position="1734"/>
        <end position="1756"/>
    </location>
</feature>
<feature type="compositionally biased region" description="Polar residues" evidence="1">
    <location>
        <begin position="453"/>
        <end position="470"/>
    </location>
</feature>
<evidence type="ECO:0000256" key="1">
    <source>
        <dbReference type="SAM" id="MobiDB-lite"/>
    </source>
</evidence>
<gene>
    <name evidence="4" type="ORF">DR999_PMT14542</name>
</gene>
<keyword evidence="5" id="KW-1185">Reference proteome</keyword>
<dbReference type="OrthoDB" id="10070537at2759"/>
<dbReference type="SUPFAM" id="SSF82671">
    <property type="entry name" value="SEA domain"/>
    <property type="match status" value="2"/>
</dbReference>
<feature type="transmembrane region" description="Helical" evidence="2">
    <location>
        <begin position="1678"/>
        <end position="1701"/>
    </location>
</feature>
<keyword evidence="2" id="KW-0472">Membrane</keyword>
<reference evidence="4 5" key="1">
    <citation type="submission" date="2019-04" db="EMBL/GenBank/DDBJ databases">
        <title>Draft genome of the big-headed turtle Platysternon megacephalum.</title>
        <authorList>
            <person name="Gong S."/>
        </authorList>
    </citation>
    <scope>NUCLEOTIDE SEQUENCE [LARGE SCALE GENOMIC DNA]</scope>
    <source>
        <strain evidence="4">DO16091913</strain>
        <tissue evidence="4">Muscle</tissue>
    </source>
</reference>
<feature type="compositionally biased region" description="Polar residues" evidence="1">
    <location>
        <begin position="991"/>
        <end position="1003"/>
    </location>
</feature>
<keyword evidence="2" id="KW-1133">Transmembrane helix</keyword>
<feature type="region of interest" description="Disordered" evidence="1">
    <location>
        <begin position="1"/>
        <end position="23"/>
    </location>
</feature>
<dbReference type="PROSITE" id="PS50024">
    <property type="entry name" value="SEA"/>
    <property type="match status" value="2"/>
</dbReference>
<accession>A0A4D9E3W4</accession>
<reference evidence="4 5" key="2">
    <citation type="submission" date="2019-04" db="EMBL/GenBank/DDBJ databases">
        <title>The genome sequence of big-headed turtle.</title>
        <authorList>
            <person name="Gong S."/>
        </authorList>
    </citation>
    <scope>NUCLEOTIDE SEQUENCE [LARGE SCALE GENOMIC DNA]</scope>
    <source>
        <strain evidence="4">DO16091913</strain>
        <tissue evidence="4">Muscle</tissue>
    </source>
</reference>
<dbReference type="Proteomes" id="UP000297703">
    <property type="component" value="Unassembled WGS sequence"/>
</dbReference>
<protein>
    <submittedName>
        <fullName evidence="4">Transcription factor SOX-2</fullName>
    </submittedName>
</protein>
<comment type="caution">
    <text evidence="4">The sequence shown here is derived from an EMBL/GenBank/DDBJ whole genome shotgun (WGS) entry which is preliminary data.</text>
</comment>
<feature type="compositionally biased region" description="Polar residues" evidence="1">
    <location>
        <begin position="1012"/>
        <end position="1029"/>
    </location>
</feature>
<proteinExistence type="predicted"/>
<evidence type="ECO:0000259" key="3">
    <source>
        <dbReference type="PROSITE" id="PS50024"/>
    </source>
</evidence>
<organism evidence="4 5">
    <name type="scientific">Platysternon megacephalum</name>
    <name type="common">big-headed turtle</name>
    <dbReference type="NCBI Taxonomy" id="55544"/>
    <lineage>
        <taxon>Eukaryota</taxon>
        <taxon>Metazoa</taxon>
        <taxon>Chordata</taxon>
        <taxon>Craniata</taxon>
        <taxon>Vertebrata</taxon>
        <taxon>Euteleostomi</taxon>
        <taxon>Archelosauria</taxon>
        <taxon>Testudinata</taxon>
        <taxon>Testudines</taxon>
        <taxon>Cryptodira</taxon>
        <taxon>Durocryptodira</taxon>
        <taxon>Testudinoidea</taxon>
        <taxon>Platysternidae</taxon>
        <taxon>Platysternon</taxon>
    </lineage>
</organism>
<evidence type="ECO:0000313" key="4">
    <source>
        <dbReference type="EMBL" id="TFK03135.1"/>
    </source>
</evidence>
<name>A0A4D9E3W4_9SAUR</name>
<feature type="region of interest" description="Disordered" evidence="1">
    <location>
        <begin position="435"/>
        <end position="470"/>
    </location>
</feature>
<feature type="domain" description="SEA" evidence="3">
    <location>
        <begin position="1554"/>
        <end position="1666"/>
    </location>
</feature>
<feature type="domain" description="SEA" evidence="3">
    <location>
        <begin position="1333"/>
        <end position="1446"/>
    </location>
</feature>
<dbReference type="Pfam" id="PF01390">
    <property type="entry name" value="SEA"/>
    <property type="match status" value="2"/>
</dbReference>
<dbReference type="InterPro" id="IPR000082">
    <property type="entry name" value="SEA_dom"/>
</dbReference>
<sequence length="1756" mass="186219">MMRLPMINHGAGPPHMDKSSGQDTTMASLRRKKSTVRVTPCPATALVTVAKGHRWQIILATVTCFLACTIACNEGSSATPCQNPLGTVPTSSPLQPDLLLSQNATGGILMKSNNYLLNHIVKGQTGLHAAGEKHARSLRADSVGTTDQLSLPEAKWSDLSQISTLAFKLDGKGSLHYKSGAAKKDKNGIDSKTLRLETSLALDALAKITGFSSKRSPKGLQASSKEDLMFSPHASKAMEVGAMDSNYPATVPGTLSQAPSLLIDVDFLQYDPLHSAPKASAQPLKVSPDTTSVAQLRPNSSLMQQAAAGRLTSEAWGLYKMTHFGTLMAPSTSLDQRATSVLPKFLNSAPQTYRASEEPSYLMSLTTSPTMPASPTVPTQNNLTMSTNFPQSTSLEATNVGPAELIASRWPGSSPISSGVAAHETVEPVWLGTVPGTQPGSLTPSPPSGESFLDTSPSVTMPNQEHSPSELSDVTKFTLSALPVSMSQSTNLLPAPVSMARLPSAKPMASTSASAPLHVGDLNYFTEHPSPGPPTVPDTLAGPTEWVETEEQLTAAVLMAVTPTVRESTGWPTLPVHVSTTGQSHPPSGVPASPVKVTVAGVVHSSSVEVSSGFPSQSSVGTDLPIALSGHRGTRAHIPSVPKPATAGLGQPLVLTTSLSGLSDIPADLETPSSLVLEETSPETSSEQTILPGVPHSLVTSANTFTDAAVSDMTQLTGGVTEGPPSVAAGVGLSSATYPLDHLKLDAETASTSSTERILPMGQLGHRLKEHTTEMACAGSDSTSCPTWVSADLNTAVEQKGSPSLAITHAPANLTIVSPSQESMRGVSSKPDTPVAGTSQALTYSTVLTSVKPIAGFLHEDTAAYSLSHMLPISKGRRTQSSISACCPETSPSVSGASTAANITSATFYRELPKTVEFLDKEQTLATAEVVAKMPTGSLELPLRASSDAPTTELLSSSSSTKPQAQPARKHYSLRRPGMRRRLSTPADSVLSHSATSLPSGTDIQPRPKVHTSPQNKTFPMLPSKTSSDTSAIMETDANVTHSSPRYLNRTGLALLAGSTPIGMEHTPVPITAAGVPVASTTAASSEWKPTSATLGEHKIPGVSTKAANLRFSRGQPTPVTAMAPAVGLTSTSMAVSKATPVKNRTAAPLPSPPARSTTTLLASINLTQSSGPKAPIFQSLTEAKPSVVTSLHSTPSIPPTTKTTALLTSARTSTTTGLQLPTVPKPTRLMPWNKTTVSLLLRPPTSTLSTRLLLISQHLSTAKTDLSVLTRTMAARKNFTTAAVTARQVATIKTGLISKQILPESKVPTLSFSPRGKTGSASRPTSPSLQLPVHILPLQFCLLRIAYTELLKNKSSDDYKKLEKEVKLTLNKMLSSYENFLKANILQFLNGSIIVESEVLFQRDGPAPTNSDLIRTVVTEVERKMDTFFDWRVDVKSVRSNGFSLENLEPEKLLVSFTALRLGSIAAFGGVGSQGPLDRLNNVVVQSLGALYKVKNFSFVRLRDIKGDLEIRGEAYIDTHAHADVRQVLQALRGLVNYFVDLTTLSVDDSRLSLQVFPISFLINNRTVNEKLLDHSSVEHQNLTRDLADVLMHALKKYQGLLQVVIRDLLSGSLICHGDVVFQHPAPASADVLQTLVLSVGPRDVLAGSRFQVDPYSFTVADDQLEPPFVYPSFPGYAVAIIVMCGLVIIAIPIVALLYLNSGLFGWHDKAIIQGGRDHEAGTQTFELDNQGFRSTIEEDDGRHSYAPTKYSARE</sequence>
<feature type="compositionally biased region" description="Basic residues" evidence="1">
    <location>
        <begin position="968"/>
        <end position="983"/>
    </location>
</feature>
<keyword evidence="2" id="KW-0812">Transmembrane</keyword>